<reference evidence="10 11" key="3">
    <citation type="journal article" date="2008" name="Nature">
        <title>The genome of the model beetle and pest Tribolium castaneum.</title>
        <authorList>
            <consortium name="Tribolium Genome Sequencing Consortium"/>
            <person name="Richards S."/>
            <person name="Gibbs R.A."/>
            <person name="Weinstock G.M."/>
            <person name="Brown S.J."/>
            <person name="Denell R."/>
            <person name="Beeman R.W."/>
            <person name="Gibbs R."/>
            <person name="Beeman R.W."/>
            <person name="Brown S.J."/>
            <person name="Bucher G."/>
            <person name="Friedrich M."/>
            <person name="Grimmelikhuijzen C.J."/>
            <person name="Klingler M."/>
            <person name="Lorenzen M."/>
            <person name="Richards S."/>
            <person name="Roth S."/>
            <person name="Schroder R."/>
            <person name="Tautz D."/>
            <person name="Zdobnov E.M."/>
            <person name="Muzny D."/>
            <person name="Gibbs R.A."/>
            <person name="Weinstock G.M."/>
            <person name="Attaway T."/>
            <person name="Bell S."/>
            <person name="Buhay C.J."/>
            <person name="Chandrabose M.N."/>
            <person name="Chavez D."/>
            <person name="Clerk-Blankenburg K.P."/>
            <person name="Cree A."/>
            <person name="Dao M."/>
            <person name="Davis C."/>
            <person name="Chacko J."/>
            <person name="Dinh H."/>
            <person name="Dugan-Rocha S."/>
            <person name="Fowler G."/>
            <person name="Garner T.T."/>
            <person name="Garnes J."/>
            <person name="Gnirke A."/>
            <person name="Hawes A."/>
            <person name="Hernandez J."/>
            <person name="Hines S."/>
            <person name="Holder M."/>
            <person name="Hume J."/>
            <person name="Jhangiani S.N."/>
            <person name="Joshi V."/>
            <person name="Khan Z.M."/>
            <person name="Jackson L."/>
            <person name="Kovar C."/>
            <person name="Kowis A."/>
            <person name="Lee S."/>
            <person name="Lewis L.R."/>
            <person name="Margolis J."/>
            <person name="Morgan M."/>
            <person name="Nazareth L.V."/>
            <person name="Nguyen N."/>
            <person name="Okwuonu G."/>
            <person name="Parker D."/>
            <person name="Richards S."/>
            <person name="Ruiz S.J."/>
            <person name="Santibanez J."/>
            <person name="Savard J."/>
            <person name="Scherer S.E."/>
            <person name="Schneider B."/>
            <person name="Sodergren E."/>
            <person name="Tautz D."/>
            <person name="Vattahil S."/>
            <person name="Villasana D."/>
            <person name="White C.S."/>
            <person name="Wright R."/>
            <person name="Park Y."/>
            <person name="Beeman R.W."/>
            <person name="Lord J."/>
            <person name="Oppert B."/>
            <person name="Lorenzen M."/>
            <person name="Brown S."/>
            <person name="Wang L."/>
            <person name="Savard J."/>
            <person name="Tautz D."/>
            <person name="Richards S."/>
            <person name="Weinstock G."/>
            <person name="Gibbs R.A."/>
            <person name="Liu Y."/>
            <person name="Worley K."/>
            <person name="Weinstock G."/>
            <person name="Elsik C.G."/>
            <person name="Reese J.T."/>
            <person name="Elhaik E."/>
            <person name="Landan G."/>
            <person name="Graur D."/>
            <person name="Arensburger P."/>
            <person name="Atkinson P."/>
            <person name="Beeman R.W."/>
            <person name="Beidler J."/>
            <person name="Brown S.J."/>
            <person name="Demuth J.P."/>
            <person name="Drury D.W."/>
            <person name="Du Y.Z."/>
            <person name="Fujiwara H."/>
            <person name="Lorenzen M."/>
            <person name="Maselli V."/>
            <person name="Osanai M."/>
            <person name="Park Y."/>
            <person name="Robertson H.M."/>
            <person name="Tu Z."/>
            <person name="Wang J.J."/>
            <person name="Wang S."/>
            <person name="Richards S."/>
            <person name="Song H."/>
            <person name="Zhang L."/>
            <person name="Sodergren E."/>
            <person name="Werner D."/>
            <person name="Stanke M."/>
            <person name="Morgenstern B."/>
            <person name="Solovyev V."/>
            <person name="Kosarev P."/>
            <person name="Brown G."/>
            <person name="Chen H.C."/>
            <person name="Ermolaeva O."/>
            <person name="Hlavina W."/>
            <person name="Kapustin Y."/>
            <person name="Kiryutin B."/>
            <person name="Kitts P."/>
            <person name="Maglott D."/>
            <person name="Pruitt K."/>
            <person name="Sapojnikov V."/>
            <person name="Souvorov A."/>
            <person name="Mackey A.J."/>
            <person name="Waterhouse R.M."/>
            <person name="Wyder S."/>
            <person name="Zdobnov E.M."/>
            <person name="Zdobnov E.M."/>
            <person name="Wyder S."/>
            <person name="Kriventseva E.V."/>
            <person name="Kadowaki T."/>
            <person name="Bork P."/>
            <person name="Aranda M."/>
            <person name="Bao R."/>
            <person name="Beermann A."/>
            <person name="Berns N."/>
            <person name="Bolognesi R."/>
            <person name="Bonneton F."/>
            <person name="Bopp D."/>
            <person name="Brown S.J."/>
            <person name="Bucher G."/>
            <person name="Butts T."/>
            <person name="Chaumot A."/>
            <person name="Denell R.E."/>
            <person name="Ferrier D.E."/>
            <person name="Friedrich M."/>
            <person name="Gordon C.M."/>
            <person name="Jindra M."/>
            <person name="Klingler M."/>
            <person name="Lan Q."/>
            <person name="Lattorff H.M."/>
            <person name="Laudet V."/>
            <person name="von Levetsow C."/>
            <person name="Liu Z."/>
            <person name="Lutz R."/>
            <person name="Lynch J.A."/>
            <person name="da Fonseca R.N."/>
            <person name="Posnien N."/>
            <person name="Reuter R."/>
            <person name="Roth S."/>
            <person name="Savard J."/>
            <person name="Schinko J.B."/>
            <person name="Schmitt C."/>
            <person name="Schoppmeier M."/>
            <person name="Schroder R."/>
            <person name="Shippy T.D."/>
            <person name="Simonnet F."/>
            <person name="Marques-Souza H."/>
            <person name="Tautz D."/>
            <person name="Tomoyasu Y."/>
            <person name="Trauner J."/>
            <person name="Van der Zee M."/>
            <person name="Vervoort M."/>
            <person name="Wittkopp N."/>
            <person name="Wimmer E.A."/>
            <person name="Yang X."/>
            <person name="Jones A.K."/>
            <person name="Sattelle D.B."/>
            <person name="Ebert P.R."/>
            <person name="Nelson D."/>
            <person name="Scott J.G."/>
            <person name="Beeman R.W."/>
            <person name="Muthukrishnan S."/>
            <person name="Kramer K.J."/>
            <person name="Arakane Y."/>
            <person name="Beeman R.W."/>
            <person name="Zhu Q."/>
            <person name="Hogenkamp D."/>
            <person name="Dixit R."/>
            <person name="Oppert B."/>
            <person name="Jiang H."/>
            <person name="Zou Z."/>
            <person name="Marshall J."/>
            <person name="Elpidina E."/>
            <person name="Vinokurov K."/>
            <person name="Oppert C."/>
            <person name="Zou Z."/>
            <person name="Evans J."/>
            <person name="Lu Z."/>
            <person name="Zhao P."/>
            <person name="Sumathipala N."/>
            <person name="Altincicek B."/>
            <person name="Vilcinskas A."/>
            <person name="Williams M."/>
            <person name="Hultmark D."/>
            <person name="Hetru C."/>
            <person name="Jiang H."/>
            <person name="Grimmelikhuijzen C.J."/>
            <person name="Hauser F."/>
            <person name="Cazzamali G."/>
            <person name="Williamson M."/>
            <person name="Park Y."/>
            <person name="Li B."/>
            <person name="Tanaka Y."/>
            <person name="Predel R."/>
            <person name="Neupert S."/>
            <person name="Schachtner J."/>
            <person name="Verleyen P."/>
            <person name="Raible F."/>
            <person name="Bork P."/>
            <person name="Friedrich M."/>
            <person name="Walden K.K."/>
            <person name="Robertson H.M."/>
            <person name="Angeli S."/>
            <person name="Foret S."/>
            <person name="Bucher G."/>
            <person name="Schuetz S."/>
            <person name="Maleszka R."/>
            <person name="Wimmer E.A."/>
            <person name="Beeman R.W."/>
            <person name="Lorenzen M."/>
            <person name="Tomoyasu Y."/>
            <person name="Miller S.C."/>
            <person name="Grossmann D."/>
            <person name="Bucher G."/>
        </authorList>
    </citation>
    <scope>NUCLEOTIDE SEQUENCE [LARGE SCALE GENOMIC DNA]</scope>
    <source>
        <strain evidence="10 11">Georgia GA2</strain>
    </source>
</reference>
<evidence type="ECO:0000256" key="8">
    <source>
        <dbReference type="RuleBase" id="RU363108"/>
    </source>
</evidence>
<evidence type="ECO:0000256" key="3">
    <source>
        <dbReference type="ARBA" id="ARBA00022692"/>
    </source>
</evidence>
<dbReference type="PANTHER" id="PTHR21143">
    <property type="entry name" value="INVERTEBRATE GUSTATORY RECEPTOR"/>
    <property type="match status" value="1"/>
</dbReference>
<feature type="transmembrane region" description="Helical" evidence="8">
    <location>
        <begin position="321"/>
        <end position="340"/>
    </location>
</feature>
<sequence length="670" mass="76664">MTKSTVYDTVSWLILLSLLLGLYPSYLQTVGKCQRLKTDKNCTIVIIFHLILFAVLLYFASLEKNPLFDGQLYSFNTFAKLLIFVVSLSGNSAVFIMLIISFMHKKSFKNFVNNVAALDETLAKLGQYINYETDYYVCLAMTITGPLVIIGNIAMELWNMPRENIEPLPNVILACHMLSFLMVHQGETQFVAANVILKTRFKTINNILENLWAKKLIVVKDKKKSRSDEQTIDICMRCHDQLCDMCGAINMLFGFPIIIGCLIQFNTIVFSFCYCYYNSKMTKDGVYNTLFFIVYVSLLLGPHPTYFGKTGRKTVLKTNKYCNFIILFYLSVFVILVYYASLDETPNPVTNGKLYNFNTFAKLLILVVSLSGTFGFFGTHILSYINKASFKKIVNTVATFDETWAKLGLEINHKEDFRVCLVFTLTGPFFTFCNVLMEMWNIPRENIDPIPLVVVLTHLIPFMLIHQGETQFVVANIILRRRFALINSILRKLYKNKYRKLIVDGKKSEEQIVDICIRSHDKLCDVCDSVNRIFGFIIIIGCLIQFNTIVFAFCYCYYSISIRPISTLGWFFWSLLRIYELARKAAFAHLNSNEARATLNWVSKLIIRSNPSLEEKLQIFALQLTHRAPTFTALGLFPINGSFAFTVVGAATTYITIIYQFQVNKPTCGP</sequence>
<evidence type="ECO:0000313" key="9">
    <source>
        <dbReference type="EMBL" id="CAL23194.2"/>
    </source>
</evidence>
<feature type="transmembrane region" description="Helical" evidence="8">
    <location>
        <begin position="81"/>
        <end position="103"/>
    </location>
</feature>
<reference evidence="10 11" key="4">
    <citation type="journal article" date="2010" name="Nucleic Acids Res.">
        <title>BeetleBase in 2010: revisions to provide comprehensive genomic information for Tribolium castaneum.</title>
        <authorList>
            <person name="Kim H.S."/>
            <person name="Murphy T."/>
            <person name="Xia J."/>
            <person name="Caragea D."/>
            <person name="Park Y."/>
            <person name="Beeman R.W."/>
            <person name="Lorenzen M.D."/>
            <person name="Butcher S."/>
            <person name="Manak J.R."/>
            <person name="Brown S.J."/>
        </authorList>
    </citation>
    <scope>GENOME REANNOTATION</scope>
    <source>
        <strain evidence="10 11">Georgia GA2</strain>
    </source>
</reference>
<name>A2AXC3_TRICA</name>
<dbReference type="HOGENOM" id="CLU_753018_0_0_1"/>
<keyword evidence="7 8" id="KW-0807">Transducer</keyword>
<dbReference type="GO" id="GO:0007165">
    <property type="term" value="P:signal transduction"/>
    <property type="evidence" value="ECO:0007669"/>
    <property type="project" value="UniProtKB-KW"/>
</dbReference>
<evidence type="ECO:0000256" key="2">
    <source>
        <dbReference type="ARBA" id="ARBA00022475"/>
    </source>
</evidence>
<dbReference type="GO" id="GO:0030424">
    <property type="term" value="C:axon"/>
    <property type="evidence" value="ECO:0000318"/>
    <property type="project" value="GO_Central"/>
</dbReference>
<keyword evidence="3 8" id="KW-0812">Transmembrane</keyword>
<evidence type="ECO:0000313" key="11">
    <source>
        <dbReference type="Proteomes" id="UP000007266"/>
    </source>
</evidence>
<dbReference type="EMBL" id="KQ971351">
    <property type="protein sequence ID" value="EFA07635.2"/>
    <property type="molecule type" value="Genomic_DNA"/>
</dbReference>
<accession>D6WRC1</accession>
<reference evidence="9" key="1">
    <citation type="submission" date="2006-07" db="EMBL/GenBank/DDBJ databases">
        <authorList>
            <person name="Abdel-latief M."/>
        </authorList>
    </citation>
    <scope>NUCLEOTIDE SEQUENCE</scope>
</reference>
<dbReference type="InterPro" id="IPR013604">
    <property type="entry name" value="7TM_chemorcpt"/>
</dbReference>
<feature type="transmembrane region" description="Helical" evidence="8">
    <location>
        <begin position="449"/>
        <end position="465"/>
    </location>
</feature>
<evidence type="ECO:0000256" key="7">
    <source>
        <dbReference type="ARBA" id="ARBA00023224"/>
    </source>
</evidence>
<dbReference type="GO" id="GO:0008049">
    <property type="term" value="P:male courtship behavior"/>
    <property type="evidence" value="ECO:0000318"/>
    <property type="project" value="GO_Central"/>
</dbReference>
<comment type="caution">
    <text evidence="8">Lacks conserved residue(s) required for the propagation of feature annotation.</text>
</comment>
<reference evidence="10" key="5">
    <citation type="submission" date="2014-11" db="EMBL/GenBank/DDBJ databases">
        <title>Tools and pipelines for BioNano data: molecule assembly pipeline and FASTA super scaffolding tool.</title>
        <authorList>
            <person name="Shelton J.M."/>
            <person name="Herndon N."/>
            <person name="Coleman C."/>
            <person name="Lu N."/>
            <person name="Brown S.J."/>
        </authorList>
    </citation>
    <scope>NUCLEOTIDE SEQUENCE</scope>
    <source>
        <strain evidence="10">Georgia GA2</strain>
    </source>
</reference>
<accession>A2AXC3</accession>
<dbReference type="Pfam" id="PF08395">
    <property type="entry name" value="7tm_7"/>
    <property type="match status" value="1"/>
</dbReference>
<reference evidence="9" key="2">
    <citation type="journal article" date="2007" name="PLoS ONE">
        <title>A Family of Chemoreceptors in Tribolium castaneum (Tenebrionidae: Coleoptera).</title>
        <authorList>
            <person name="Abdel-Latief M."/>
        </authorList>
    </citation>
    <scope>NUCLEOTIDE SEQUENCE</scope>
</reference>
<feature type="transmembrane region" description="Helical" evidence="8">
    <location>
        <begin position="419"/>
        <end position="437"/>
    </location>
</feature>
<comment type="function">
    <text evidence="8">Gustatory receptor which mediates acceptance or avoidance behavior, depending on its substrates.</text>
</comment>
<keyword evidence="2 8" id="KW-1003">Cell membrane</keyword>
<comment type="subcellular location">
    <subcellularLocation>
        <location evidence="1 8">Cell membrane</location>
        <topology evidence="1 8">Multi-pass membrane protein</topology>
    </subcellularLocation>
</comment>
<gene>
    <name evidence="9" type="primary">gr61</name>
    <name evidence="10" type="synonym">AUGUSTUS-3.0.2_30257</name>
    <name evidence="10" type="ORF">TcasGA2_TC030257</name>
</gene>
<dbReference type="PANTHER" id="PTHR21143:SF133">
    <property type="entry name" value="GUSTATORY AND PHEROMONE RECEPTOR 32A-RELATED"/>
    <property type="match status" value="1"/>
</dbReference>
<feature type="transmembrane region" description="Helical" evidence="8">
    <location>
        <begin position="135"/>
        <end position="155"/>
    </location>
</feature>
<evidence type="ECO:0000256" key="1">
    <source>
        <dbReference type="ARBA" id="ARBA00004651"/>
    </source>
</evidence>
<protein>
    <recommendedName>
        <fullName evidence="8">Gustatory receptor</fullName>
    </recommendedName>
</protein>
<dbReference type="InParanoid" id="A2AXC3"/>
<dbReference type="GO" id="GO:0050909">
    <property type="term" value="P:sensory perception of taste"/>
    <property type="evidence" value="ECO:0007669"/>
    <property type="project" value="InterPro"/>
</dbReference>
<feature type="transmembrane region" description="Helical" evidence="8">
    <location>
        <begin position="42"/>
        <end position="61"/>
    </location>
</feature>
<dbReference type="GO" id="GO:0005886">
    <property type="term" value="C:plasma membrane"/>
    <property type="evidence" value="ECO:0007669"/>
    <property type="project" value="UniProtKB-SubCell"/>
</dbReference>
<dbReference type="AlphaFoldDB" id="A2AXC3"/>
<dbReference type="GO" id="GO:0007635">
    <property type="term" value="P:chemosensory behavior"/>
    <property type="evidence" value="ECO:0000318"/>
    <property type="project" value="GO_Central"/>
</dbReference>
<evidence type="ECO:0000256" key="5">
    <source>
        <dbReference type="ARBA" id="ARBA00023136"/>
    </source>
</evidence>
<keyword evidence="4 8" id="KW-1133">Transmembrane helix</keyword>
<feature type="transmembrane region" description="Helical" evidence="8">
    <location>
        <begin position="12"/>
        <end position="30"/>
    </location>
</feature>
<feature type="transmembrane region" description="Helical" evidence="8">
    <location>
        <begin position="285"/>
        <end position="301"/>
    </location>
</feature>
<dbReference type="Proteomes" id="UP000007266">
    <property type="component" value="Linkage group 7"/>
</dbReference>
<proteinExistence type="inferred from homology"/>
<evidence type="ECO:0000313" key="10">
    <source>
        <dbReference type="EMBL" id="EFA07635.2"/>
    </source>
</evidence>
<evidence type="ECO:0000256" key="6">
    <source>
        <dbReference type="ARBA" id="ARBA00023170"/>
    </source>
</evidence>
<comment type="similarity">
    <text evidence="8">Belongs to the insect chemoreceptor superfamily. Gustatory receptor (GR) family.</text>
</comment>
<keyword evidence="6 8" id="KW-0675">Receptor</keyword>
<organism evidence="9">
    <name type="scientific">Tribolium castaneum</name>
    <name type="common">Red flour beetle</name>
    <dbReference type="NCBI Taxonomy" id="7070"/>
    <lineage>
        <taxon>Eukaryota</taxon>
        <taxon>Metazoa</taxon>
        <taxon>Ecdysozoa</taxon>
        <taxon>Arthropoda</taxon>
        <taxon>Hexapoda</taxon>
        <taxon>Insecta</taxon>
        <taxon>Pterygota</taxon>
        <taxon>Neoptera</taxon>
        <taxon>Endopterygota</taxon>
        <taxon>Coleoptera</taxon>
        <taxon>Polyphaga</taxon>
        <taxon>Cucujiformia</taxon>
        <taxon>Tenebrionidae</taxon>
        <taxon>Tenebrionidae incertae sedis</taxon>
        <taxon>Tribolium</taxon>
    </lineage>
</organism>
<feature type="transmembrane region" description="Helical" evidence="8">
    <location>
        <begin position="252"/>
        <end position="279"/>
    </location>
</feature>
<keyword evidence="11" id="KW-1185">Reference proteome</keyword>
<feature type="transmembrane region" description="Helical" evidence="8">
    <location>
        <begin position="533"/>
        <end position="558"/>
    </location>
</feature>
<evidence type="ECO:0000256" key="4">
    <source>
        <dbReference type="ARBA" id="ARBA00022989"/>
    </source>
</evidence>
<feature type="transmembrane region" description="Helical" evidence="8">
    <location>
        <begin position="360"/>
        <end position="382"/>
    </location>
</feature>
<dbReference type="GO" id="GO:0030425">
    <property type="term" value="C:dendrite"/>
    <property type="evidence" value="ECO:0000318"/>
    <property type="project" value="GO_Central"/>
</dbReference>
<dbReference type="EMBL" id="AM292382">
    <property type="protein sequence ID" value="CAL23194.2"/>
    <property type="molecule type" value="Genomic_DNA"/>
</dbReference>
<dbReference type="GO" id="GO:0043025">
    <property type="term" value="C:neuronal cell body"/>
    <property type="evidence" value="ECO:0000318"/>
    <property type="project" value="GO_Central"/>
</dbReference>
<keyword evidence="5 8" id="KW-0472">Membrane</keyword>